<sequence>MIGEASGSDRAWMVEYGDDQTSIRNTFVECRCHAGPHVPALQDASATMFAELHRPLAAGRAVMISRRTEGRPPTARPLQAEMRRQADPTILAVPIVHGGRLRAALGFETVHRRWPGAEVRALFRCAELVALVRYGRGAGAPDGPDRSPMIHLRGIRGTRGVEPDAIVCLRSARNRTDILLADGARVVDPRAFGLWSSLLPLARFVQVHRTAIVNLRHVRGVRRERDATCWFLEVRHLDQPLSVSRPYRAELKARLGL</sequence>
<protein>
    <recommendedName>
        <fullName evidence="1">HTH LytTR-type domain-containing protein</fullName>
    </recommendedName>
</protein>
<organism evidence="2 3">
    <name type="scientific">Methylobacterium aquaticum</name>
    <dbReference type="NCBI Taxonomy" id="270351"/>
    <lineage>
        <taxon>Bacteria</taxon>
        <taxon>Pseudomonadati</taxon>
        <taxon>Pseudomonadota</taxon>
        <taxon>Alphaproteobacteria</taxon>
        <taxon>Hyphomicrobiales</taxon>
        <taxon>Methylobacteriaceae</taxon>
        <taxon>Methylobacterium</taxon>
    </lineage>
</organism>
<feature type="domain" description="HTH LytTR-type" evidence="1">
    <location>
        <begin position="199"/>
        <end position="257"/>
    </location>
</feature>
<dbReference type="Proteomes" id="UP000035929">
    <property type="component" value="Unassembled WGS sequence"/>
</dbReference>
<dbReference type="Gene3D" id="2.40.50.1020">
    <property type="entry name" value="LytTr DNA-binding domain"/>
    <property type="match status" value="1"/>
</dbReference>
<gene>
    <name evidence="2" type="ORF">VP06_10075</name>
</gene>
<evidence type="ECO:0000313" key="2">
    <source>
        <dbReference type="EMBL" id="KMO36358.1"/>
    </source>
</evidence>
<dbReference type="AlphaFoldDB" id="A0A0J6SSK6"/>
<reference evidence="2 3" key="1">
    <citation type="submission" date="2015-03" db="EMBL/GenBank/DDBJ databases">
        <title>Genome sequencing of Methylobacterium aquaticum DSM16371 type strain.</title>
        <authorList>
            <person name="Chaudhry V."/>
            <person name="Patil P.B."/>
        </authorList>
    </citation>
    <scope>NUCLEOTIDE SEQUENCE [LARGE SCALE GENOMIC DNA]</scope>
    <source>
        <strain evidence="2 3">DSM 16371</strain>
    </source>
</reference>
<evidence type="ECO:0000259" key="1">
    <source>
        <dbReference type="PROSITE" id="PS50930"/>
    </source>
</evidence>
<dbReference type="Pfam" id="PF04397">
    <property type="entry name" value="LytTR"/>
    <property type="match status" value="1"/>
</dbReference>
<dbReference type="PROSITE" id="PS50930">
    <property type="entry name" value="HTH_LYTTR"/>
    <property type="match status" value="1"/>
</dbReference>
<dbReference type="GO" id="GO:0003677">
    <property type="term" value="F:DNA binding"/>
    <property type="evidence" value="ECO:0007669"/>
    <property type="project" value="InterPro"/>
</dbReference>
<dbReference type="InterPro" id="IPR007492">
    <property type="entry name" value="LytTR_DNA-bd_dom"/>
</dbReference>
<dbReference type="SUPFAM" id="SSF55781">
    <property type="entry name" value="GAF domain-like"/>
    <property type="match status" value="1"/>
</dbReference>
<proteinExistence type="predicted"/>
<comment type="caution">
    <text evidence="2">The sequence shown here is derived from an EMBL/GenBank/DDBJ whole genome shotgun (WGS) entry which is preliminary data.</text>
</comment>
<accession>A0A0J6SSK6</accession>
<name>A0A0J6SSK6_9HYPH</name>
<evidence type="ECO:0000313" key="3">
    <source>
        <dbReference type="Proteomes" id="UP000035929"/>
    </source>
</evidence>
<dbReference type="SMART" id="SM00850">
    <property type="entry name" value="LytTR"/>
    <property type="match status" value="1"/>
</dbReference>
<dbReference type="EMBL" id="LABX01000071">
    <property type="protein sequence ID" value="KMO36358.1"/>
    <property type="molecule type" value="Genomic_DNA"/>
</dbReference>
<dbReference type="PATRIC" id="fig|270351.6.peg.6897"/>